<feature type="signal peptide" evidence="2">
    <location>
        <begin position="1"/>
        <end position="20"/>
    </location>
</feature>
<comment type="caution">
    <text evidence="3">The sequence shown here is derived from an EMBL/GenBank/DDBJ whole genome shotgun (WGS) entry which is preliminary data.</text>
</comment>
<dbReference type="AlphaFoldDB" id="A0A3L8DFW9"/>
<sequence length="494" mass="56433">MKTISWIYWLFFVCICLCEAKKIRRPLSPPYPPPTMMLKKSRPVSHRISMGNTVHIDSNNQLHQRIPYKYFNQRIRRPTMYNVLSINWKNQIPLRASSLNKHVILPQRVPAKEFKSVHQIPEYRPEYKPEHRSELVVLPHIHQATIDDDKGPIHTIPAPNLSPADKFYNSATNAEAIANHRSHSSDPNHRTAMQNPMLLGLELAAINNDLSRRIATSLASPQHQYEVTESNNDTALKERQPVQSAGLLQSQQGLDITGLSSTLINPHQQFNGLFANHLVNSNPGIAEPSVEFIQSSIPMQTNLHSALYAGAPSAVTQIPYMEQQIPDLYVNHPTPAESPLSAAQFYKLLNNFPPQFAEQYMSDGIEKSENNIEYENINYQKNPVTYFDRMTDGNVSPTKFYTILPNRETAEKLAALAAAGNVNSRLMGQLQRQQHKNTQKDLMPLNHKNVDDDTNKQQVDVDRQQYSQHEPHHKNQQQYLKQNYNCKNFAKTEN</sequence>
<evidence type="ECO:0000313" key="4">
    <source>
        <dbReference type="Proteomes" id="UP000279307"/>
    </source>
</evidence>
<accession>A0A3L8DFW9</accession>
<feature type="chain" id="PRO_5018286102" evidence="2">
    <location>
        <begin position="21"/>
        <end position="494"/>
    </location>
</feature>
<feature type="region of interest" description="Disordered" evidence="1">
    <location>
        <begin position="432"/>
        <end position="455"/>
    </location>
</feature>
<dbReference type="EMBL" id="QOIP01000009">
    <property type="protein sequence ID" value="RLU18788.1"/>
    <property type="molecule type" value="Genomic_DNA"/>
</dbReference>
<dbReference type="OrthoDB" id="8023715at2759"/>
<evidence type="ECO:0000256" key="2">
    <source>
        <dbReference type="SAM" id="SignalP"/>
    </source>
</evidence>
<proteinExistence type="predicted"/>
<reference evidence="3 4" key="1">
    <citation type="journal article" date="2018" name="Genome Res.">
        <title>The genomic architecture and molecular evolution of ant odorant receptors.</title>
        <authorList>
            <person name="McKenzie S.K."/>
            <person name="Kronauer D.J.C."/>
        </authorList>
    </citation>
    <scope>NUCLEOTIDE SEQUENCE [LARGE SCALE GENOMIC DNA]</scope>
    <source>
        <strain evidence="3">Clonal line C1</strain>
    </source>
</reference>
<gene>
    <name evidence="3" type="ORF">DMN91_009145</name>
</gene>
<organism evidence="3 4">
    <name type="scientific">Ooceraea biroi</name>
    <name type="common">Clonal raider ant</name>
    <name type="synonym">Cerapachys biroi</name>
    <dbReference type="NCBI Taxonomy" id="2015173"/>
    <lineage>
        <taxon>Eukaryota</taxon>
        <taxon>Metazoa</taxon>
        <taxon>Ecdysozoa</taxon>
        <taxon>Arthropoda</taxon>
        <taxon>Hexapoda</taxon>
        <taxon>Insecta</taxon>
        <taxon>Pterygota</taxon>
        <taxon>Neoptera</taxon>
        <taxon>Endopterygota</taxon>
        <taxon>Hymenoptera</taxon>
        <taxon>Apocrita</taxon>
        <taxon>Aculeata</taxon>
        <taxon>Formicoidea</taxon>
        <taxon>Formicidae</taxon>
        <taxon>Dorylinae</taxon>
        <taxon>Ooceraea</taxon>
    </lineage>
</organism>
<protein>
    <submittedName>
        <fullName evidence="3">Uncharacterized protein</fullName>
    </submittedName>
</protein>
<keyword evidence="2" id="KW-0732">Signal</keyword>
<evidence type="ECO:0000256" key="1">
    <source>
        <dbReference type="SAM" id="MobiDB-lite"/>
    </source>
</evidence>
<dbReference type="Proteomes" id="UP000279307">
    <property type="component" value="Chromosome 9"/>
</dbReference>
<evidence type="ECO:0000313" key="3">
    <source>
        <dbReference type="EMBL" id="RLU18788.1"/>
    </source>
</evidence>
<name>A0A3L8DFW9_OOCBI</name>